<gene>
    <name evidence="3" type="ORF">M9458_002620</name>
</gene>
<sequence length="360" mass="39130">FHLMRGVMGACVSIHINSLEMLAVCRALQFFLPDLKGHHVLVCSDSIGVLYKSAGRTFLQGLLEWAQLNLQTEPACKYAITKQRPLWGVDDSPTNGLEDLGDLWQGGDNSHCPMYYSKDRDALAHDWPNLLLYAFPPTSLIPQVLKASQGTETQAPSGGPSLEKPALVLVAVPAARSSPLAHSPEARPPLSGERDKMAPPTQAVGLAPLVSGRESEILPKSFLNTISQARAPSTRCLYTLKWSVFSAWCSTRGEYTTSCDISVISFLQELLDKGRSPSTLKVYVAAITASHAPIAGQSVGRNNLVVRFLKGSRRLNPPHPLTVPTWDLSMVLRVLKGPPFEPLLGSDLRPLTLKAALLLI</sequence>
<evidence type="ECO:0000256" key="2">
    <source>
        <dbReference type="SAM" id="MobiDB-lite"/>
    </source>
</evidence>
<dbReference type="GO" id="GO:0003677">
    <property type="term" value="F:DNA binding"/>
    <property type="evidence" value="ECO:0007669"/>
    <property type="project" value="UniProtKB-KW"/>
</dbReference>
<dbReference type="InterPro" id="IPR010998">
    <property type="entry name" value="Integrase_recombinase_N"/>
</dbReference>
<accession>A0ABD0S1G6</accession>
<evidence type="ECO:0000313" key="4">
    <source>
        <dbReference type="Proteomes" id="UP001529510"/>
    </source>
</evidence>
<dbReference type="SUPFAM" id="SSF47823">
    <property type="entry name" value="lambda integrase-like, N-terminal domain"/>
    <property type="match status" value="1"/>
</dbReference>
<name>A0ABD0S1G6_CIRMR</name>
<proteinExistence type="predicted"/>
<dbReference type="PANTHER" id="PTHR35617:SF3">
    <property type="entry name" value="CORE-BINDING (CB) DOMAIN-CONTAINING PROTEIN"/>
    <property type="match status" value="1"/>
</dbReference>
<keyword evidence="4" id="KW-1185">Reference proteome</keyword>
<evidence type="ECO:0000256" key="1">
    <source>
        <dbReference type="ARBA" id="ARBA00023125"/>
    </source>
</evidence>
<comment type="caution">
    <text evidence="3">The sequence shown here is derived from an EMBL/GenBank/DDBJ whole genome shotgun (WGS) entry which is preliminary data.</text>
</comment>
<reference evidence="3 4" key="1">
    <citation type="submission" date="2024-05" db="EMBL/GenBank/DDBJ databases">
        <title>Genome sequencing and assembly of Indian major carp, Cirrhinus mrigala (Hamilton, 1822).</title>
        <authorList>
            <person name="Mohindra V."/>
            <person name="Chowdhury L.M."/>
            <person name="Lal K."/>
            <person name="Jena J.K."/>
        </authorList>
    </citation>
    <scope>NUCLEOTIDE SEQUENCE [LARGE SCALE GENOMIC DNA]</scope>
    <source>
        <strain evidence="3">CM1030</strain>
        <tissue evidence="3">Blood</tissue>
    </source>
</reference>
<dbReference type="PANTHER" id="PTHR35617">
    <property type="entry name" value="PHAGE_INTEGRASE DOMAIN-CONTAINING PROTEIN"/>
    <property type="match status" value="1"/>
</dbReference>
<dbReference type="EMBL" id="JAMKFB020000001">
    <property type="protein sequence ID" value="KAL0204602.1"/>
    <property type="molecule type" value="Genomic_DNA"/>
</dbReference>
<dbReference type="Gene3D" id="1.10.150.130">
    <property type="match status" value="1"/>
</dbReference>
<dbReference type="AlphaFoldDB" id="A0ABD0S1G6"/>
<dbReference type="Proteomes" id="UP001529510">
    <property type="component" value="Unassembled WGS sequence"/>
</dbReference>
<protein>
    <submittedName>
        <fullName evidence="3">Uncharacterized protein</fullName>
    </submittedName>
</protein>
<keyword evidence="1" id="KW-0238">DNA-binding</keyword>
<feature type="region of interest" description="Disordered" evidence="2">
    <location>
        <begin position="178"/>
        <end position="199"/>
    </location>
</feature>
<organism evidence="3 4">
    <name type="scientific">Cirrhinus mrigala</name>
    <name type="common">Mrigala</name>
    <dbReference type="NCBI Taxonomy" id="683832"/>
    <lineage>
        <taxon>Eukaryota</taxon>
        <taxon>Metazoa</taxon>
        <taxon>Chordata</taxon>
        <taxon>Craniata</taxon>
        <taxon>Vertebrata</taxon>
        <taxon>Euteleostomi</taxon>
        <taxon>Actinopterygii</taxon>
        <taxon>Neopterygii</taxon>
        <taxon>Teleostei</taxon>
        <taxon>Ostariophysi</taxon>
        <taxon>Cypriniformes</taxon>
        <taxon>Cyprinidae</taxon>
        <taxon>Labeoninae</taxon>
        <taxon>Labeonini</taxon>
        <taxon>Cirrhinus</taxon>
    </lineage>
</organism>
<evidence type="ECO:0000313" key="3">
    <source>
        <dbReference type="EMBL" id="KAL0204602.1"/>
    </source>
</evidence>
<feature type="non-terminal residue" evidence="3">
    <location>
        <position position="1"/>
    </location>
</feature>